<protein>
    <submittedName>
        <fullName evidence="1">Uncharacterized protein</fullName>
    </submittedName>
</protein>
<proteinExistence type="predicted"/>
<reference evidence="1" key="1">
    <citation type="journal article" date="2020" name="mSystems">
        <title>Genome- and Community-Level Interaction Insights into Carbon Utilization and Element Cycling Functions of Hydrothermarchaeota in Hydrothermal Sediment.</title>
        <authorList>
            <person name="Zhou Z."/>
            <person name="Liu Y."/>
            <person name="Xu W."/>
            <person name="Pan J."/>
            <person name="Luo Z.H."/>
            <person name="Li M."/>
        </authorList>
    </citation>
    <scope>NUCLEOTIDE SEQUENCE</scope>
    <source>
        <strain evidence="1">SpSt-997</strain>
    </source>
</reference>
<organism evidence="1">
    <name type="scientific">Acidicaldus sp</name>
    <dbReference type="NCBI Taxonomy" id="1872105"/>
    <lineage>
        <taxon>Bacteria</taxon>
        <taxon>Pseudomonadati</taxon>
        <taxon>Pseudomonadota</taxon>
        <taxon>Alphaproteobacteria</taxon>
        <taxon>Acetobacterales</taxon>
        <taxon>Acetobacteraceae</taxon>
        <taxon>Acidicaldus</taxon>
    </lineage>
</organism>
<dbReference type="AlphaFoldDB" id="A0A8J4H8P4"/>
<gene>
    <name evidence="1" type="ORF">ENY07_04270</name>
</gene>
<evidence type="ECO:0000313" key="1">
    <source>
        <dbReference type="EMBL" id="HGC42429.1"/>
    </source>
</evidence>
<name>A0A8J4H8P4_9PROT</name>
<accession>A0A8J4H8P4</accession>
<comment type="caution">
    <text evidence="1">The sequence shown here is derived from an EMBL/GenBank/DDBJ whole genome shotgun (WGS) entry which is preliminary data.</text>
</comment>
<dbReference type="EMBL" id="DTQM01000082">
    <property type="protein sequence ID" value="HGC42429.1"/>
    <property type="molecule type" value="Genomic_DNA"/>
</dbReference>
<sequence length="88" mass="10155">MGESEETGKPEGGVPRYSRRLSDKILIAFHHACDQADYEVAEKLLHVLELMLSRRPTAAEGNRRRTIESLVAAHERLWMLRHPEHRPT</sequence>